<evidence type="ECO:0008006" key="3">
    <source>
        <dbReference type="Google" id="ProtNLM"/>
    </source>
</evidence>
<name>A0A0U5BQU4_XANCI</name>
<dbReference type="SUPFAM" id="SSF53448">
    <property type="entry name" value="Nucleotide-diphospho-sugar transferases"/>
    <property type="match status" value="1"/>
</dbReference>
<evidence type="ECO:0000313" key="1">
    <source>
        <dbReference type="EMBL" id="CEG15329.1"/>
    </source>
</evidence>
<dbReference type="Proteomes" id="UP000052230">
    <property type="component" value="Unassembled WGS sequence"/>
</dbReference>
<organism evidence="1 2">
    <name type="scientific">Xanthomonas citri pv. citri</name>
    <dbReference type="NCBI Taxonomy" id="611301"/>
    <lineage>
        <taxon>Bacteria</taxon>
        <taxon>Pseudomonadati</taxon>
        <taxon>Pseudomonadota</taxon>
        <taxon>Gammaproteobacteria</taxon>
        <taxon>Lysobacterales</taxon>
        <taxon>Lysobacteraceae</taxon>
        <taxon>Xanthomonas</taxon>
    </lineage>
</organism>
<dbReference type="EMBL" id="CCXZ01000101">
    <property type="protein sequence ID" value="CEG15329.1"/>
    <property type="molecule type" value="Genomic_DNA"/>
</dbReference>
<dbReference type="Gene3D" id="3.90.550.10">
    <property type="entry name" value="Spore Coat Polysaccharide Biosynthesis Protein SpsA, Chain A"/>
    <property type="match status" value="1"/>
</dbReference>
<evidence type="ECO:0000313" key="2">
    <source>
        <dbReference type="Proteomes" id="UP000052230"/>
    </source>
</evidence>
<gene>
    <name evidence="1" type="ORF">XAC3562_190015</name>
</gene>
<proteinExistence type="predicted"/>
<dbReference type="InterPro" id="IPR029044">
    <property type="entry name" value="Nucleotide-diphossugar_trans"/>
</dbReference>
<accession>A0A0U5BQU4</accession>
<protein>
    <recommendedName>
        <fullName evidence="3">Glycosyltransferase 2-like domain-containing protein</fullName>
    </recommendedName>
</protein>
<keyword evidence="2" id="KW-1185">Reference proteome</keyword>
<sequence>MRDPGDGVDRCAAAGCRRVRHASSAWLGLQGWRWASECRAAARRSPDRAGHLRHAAGCAPVLENLHRPAASQRRLHCNARHPRLAARHALAGPAPAWPRRQRRGLVGAAPYRFSTSEHAMTDAMPVAHPAPVPGIRIAVLVPCHNEAATVAAVVGNFSAALPGAVIHVLDNNSSDATAAIAAAAGAQVCRVALQGKATWYGVDLPMSRPTSTCWSMATPPTMPPPRRRWCASWSTSAWTWWSVRGAISSRPRIGRGIGWATSC</sequence>
<dbReference type="AlphaFoldDB" id="A0A0U5BQU4"/>
<comment type="caution">
    <text evidence="1">The sequence shown here is derived from an EMBL/GenBank/DDBJ whole genome shotgun (WGS) entry which is preliminary data.</text>
</comment>
<reference evidence="1 2" key="1">
    <citation type="submission" date="2014-09" db="EMBL/GenBank/DDBJ databases">
        <authorList>
            <person name="Regsiter A."/>
        </authorList>
    </citation>
    <scope>NUCLEOTIDE SEQUENCE [LARGE SCALE GENOMIC DNA]</scope>
</reference>